<dbReference type="PROSITE" id="PS00624">
    <property type="entry name" value="GMC_OXRED_2"/>
    <property type="match status" value="1"/>
</dbReference>
<evidence type="ECO:0000256" key="6">
    <source>
        <dbReference type="ARBA" id="ARBA00023002"/>
    </source>
</evidence>
<organism evidence="12 13">
    <name type="scientific">Calocera cornea HHB12733</name>
    <dbReference type="NCBI Taxonomy" id="1353952"/>
    <lineage>
        <taxon>Eukaryota</taxon>
        <taxon>Fungi</taxon>
        <taxon>Dikarya</taxon>
        <taxon>Basidiomycota</taxon>
        <taxon>Agaricomycotina</taxon>
        <taxon>Dacrymycetes</taxon>
        <taxon>Dacrymycetales</taxon>
        <taxon>Dacrymycetaceae</taxon>
        <taxon>Calocera</taxon>
    </lineage>
</organism>
<dbReference type="SUPFAM" id="SSF54373">
    <property type="entry name" value="FAD-linked reductases, C-terminal domain"/>
    <property type="match status" value="1"/>
</dbReference>
<sequence length="609" mass="67088">MSTPRFAELDDVRDHTFDYIICGGGTAGLTLAARLSEDPTVSVLVLEAGKANLNDPAIMVPGAYLQQFGNPEYDWAFMTTPQERCDGKQLMWSRGKSLGGSSAMNFMSYMRPSEKDINAWEELGNPGWNWSNFLEHSKFGERFTPPNSEQTSLYHHTFNPEYHGTKGELNVGFPNSIMLGEVKLQEALNNAGVKTLQDGCGGDVNGAWMAALTIDPKTRARAYAATAFYVPNADRANLHVLLEAHAAKIVFENLAILDVAGPRRAVGVEFFHNGQSYVASCRREVLVCAGAIKSPQILELSGIGSLDVLHSIGVEPEISLPGVGENAQEHSLFGTSFELDPNLNWDTYDKLMDPTRAAAEMALFTEKQQGLFTMGLATLSCIPLQTVSAEAMSLISDQRSNIESQLKDGKINEGLGEQYRLQLRSLEDPSQVDLEFTVFPAFFTFRSTPEPEKAYMTILSVLNRPFSRGSIHAASASCLDPPVIDPHYFDDDFDMKLMLEALKFLRVLRNTEPWKSIIAKEVDPGPAVQAEDEMREYIKQSLTTIYHTCGTCSMLPREKHGVVDPKLKVYGTTNVRVVDLSIVPLHVTAHPQALVYGIAEKAAALIKQG</sequence>
<dbReference type="GO" id="GO:0050660">
    <property type="term" value="F:flavin adenine dinucleotide binding"/>
    <property type="evidence" value="ECO:0007669"/>
    <property type="project" value="InterPro"/>
</dbReference>
<evidence type="ECO:0000259" key="11">
    <source>
        <dbReference type="PROSITE" id="PS00624"/>
    </source>
</evidence>
<dbReference type="STRING" id="1353952.A0A165D4D7"/>
<feature type="active site" description="Proton acceptor" evidence="7">
    <location>
        <position position="590"/>
    </location>
</feature>
<dbReference type="PANTHER" id="PTHR11552:SF201">
    <property type="entry name" value="GLUCOSE-METHANOL-CHOLINE OXIDOREDUCTASE N-TERMINAL DOMAIN-CONTAINING PROTEIN"/>
    <property type="match status" value="1"/>
</dbReference>
<evidence type="ECO:0000313" key="13">
    <source>
        <dbReference type="Proteomes" id="UP000076842"/>
    </source>
</evidence>
<feature type="domain" description="Glucose-methanol-choline oxidoreductase N-terminal" evidence="11">
    <location>
        <begin position="290"/>
        <end position="304"/>
    </location>
</feature>
<feature type="active site" description="Proton donor" evidence="7">
    <location>
        <position position="547"/>
    </location>
</feature>
<comment type="similarity">
    <text evidence="2 9">Belongs to the GMC oxidoreductase family.</text>
</comment>
<evidence type="ECO:0000256" key="9">
    <source>
        <dbReference type="RuleBase" id="RU003968"/>
    </source>
</evidence>
<comment type="cofactor">
    <cofactor evidence="1 8">
        <name>FAD</name>
        <dbReference type="ChEBI" id="CHEBI:57692"/>
    </cofactor>
</comment>
<dbReference type="Gene3D" id="3.50.50.60">
    <property type="entry name" value="FAD/NAD(P)-binding domain"/>
    <property type="match status" value="1"/>
</dbReference>
<evidence type="ECO:0000256" key="1">
    <source>
        <dbReference type="ARBA" id="ARBA00001974"/>
    </source>
</evidence>
<keyword evidence="5 8" id="KW-0274">FAD</keyword>
<dbReference type="Gene3D" id="3.30.560.10">
    <property type="entry name" value="Glucose Oxidase, domain 3"/>
    <property type="match status" value="1"/>
</dbReference>
<keyword evidence="3 9" id="KW-0285">Flavoprotein</keyword>
<dbReference type="Pfam" id="PF00732">
    <property type="entry name" value="GMC_oxred_N"/>
    <property type="match status" value="1"/>
</dbReference>
<gene>
    <name evidence="12" type="ORF">CALCODRAFT_520959</name>
</gene>
<dbReference type="AlphaFoldDB" id="A0A165D4D7"/>
<accession>A0A165D4D7</accession>
<evidence type="ECO:0000256" key="4">
    <source>
        <dbReference type="ARBA" id="ARBA00022729"/>
    </source>
</evidence>
<dbReference type="PROSITE" id="PS00623">
    <property type="entry name" value="GMC_OXRED_1"/>
    <property type="match status" value="1"/>
</dbReference>
<dbReference type="Pfam" id="PF05199">
    <property type="entry name" value="GMC_oxred_C"/>
    <property type="match status" value="1"/>
</dbReference>
<keyword evidence="4" id="KW-0732">Signal</keyword>
<dbReference type="GO" id="GO:0016614">
    <property type="term" value="F:oxidoreductase activity, acting on CH-OH group of donors"/>
    <property type="evidence" value="ECO:0007669"/>
    <property type="project" value="InterPro"/>
</dbReference>
<dbReference type="InterPro" id="IPR012132">
    <property type="entry name" value="GMC_OxRdtase"/>
</dbReference>
<dbReference type="InterPro" id="IPR007867">
    <property type="entry name" value="GMC_OxRtase_C"/>
</dbReference>
<dbReference type="SUPFAM" id="SSF51905">
    <property type="entry name" value="FAD/NAD(P)-binding domain"/>
    <property type="match status" value="1"/>
</dbReference>
<keyword evidence="6" id="KW-0560">Oxidoreductase</keyword>
<reference evidence="12 13" key="1">
    <citation type="journal article" date="2016" name="Mol. Biol. Evol.">
        <title>Comparative Genomics of Early-Diverging Mushroom-Forming Fungi Provides Insights into the Origins of Lignocellulose Decay Capabilities.</title>
        <authorList>
            <person name="Nagy L.G."/>
            <person name="Riley R."/>
            <person name="Tritt A."/>
            <person name="Adam C."/>
            <person name="Daum C."/>
            <person name="Floudas D."/>
            <person name="Sun H."/>
            <person name="Yadav J.S."/>
            <person name="Pangilinan J."/>
            <person name="Larsson K.H."/>
            <person name="Matsuura K."/>
            <person name="Barry K."/>
            <person name="Labutti K."/>
            <person name="Kuo R."/>
            <person name="Ohm R.A."/>
            <person name="Bhattacharya S.S."/>
            <person name="Shirouzu T."/>
            <person name="Yoshinaga Y."/>
            <person name="Martin F.M."/>
            <person name="Grigoriev I.V."/>
            <person name="Hibbett D.S."/>
        </authorList>
    </citation>
    <scope>NUCLEOTIDE SEQUENCE [LARGE SCALE GENOMIC DNA]</scope>
    <source>
        <strain evidence="12 13">HHB12733</strain>
    </source>
</reference>
<feature type="binding site" evidence="8">
    <location>
        <begin position="591"/>
        <end position="592"/>
    </location>
    <ligand>
        <name>FAD</name>
        <dbReference type="ChEBI" id="CHEBI:57692"/>
    </ligand>
</feature>
<evidence type="ECO:0000256" key="3">
    <source>
        <dbReference type="ARBA" id="ARBA00022630"/>
    </source>
</evidence>
<dbReference type="EMBL" id="KV424080">
    <property type="protein sequence ID" value="KZT52041.1"/>
    <property type="molecule type" value="Genomic_DNA"/>
</dbReference>
<feature type="domain" description="Glucose-methanol-choline oxidoreductase N-terminal" evidence="10">
    <location>
        <begin position="95"/>
        <end position="118"/>
    </location>
</feature>
<keyword evidence="13" id="KW-1185">Reference proteome</keyword>
<dbReference type="InParanoid" id="A0A165D4D7"/>
<name>A0A165D4D7_9BASI</name>
<evidence type="ECO:0000313" key="12">
    <source>
        <dbReference type="EMBL" id="KZT52041.1"/>
    </source>
</evidence>
<evidence type="ECO:0000256" key="8">
    <source>
        <dbReference type="PIRSR" id="PIRSR000137-2"/>
    </source>
</evidence>
<dbReference type="OrthoDB" id="269227at2759"/>
<dbReference type="InterPro" id="IPR036188">
    <property type="entry name" value="FAD/NAD-bd_sf"/>
</dbReference>
<evidence type="ECO:0000256" key="2">
    <source>
        <dbReference type="ARBA" id="ARBA00010790"/>
    </source>
</evidence>
<dbReference type="InterPro" id="IPR000172">
    <property type="entry name" value="GMC_OxRdtase_N"/>
</dbReference>
<dbReference type="PANTHER" id="PTHR11552">
    <property type="entry name" value="GLUCOSE-METHANOL-CHOLINE GMC OXIDOREDUCTASE"/>
    <property type="match status" value="1"/>
</dbReference>
<evidence type="ECO:0000256" key="5">
    <source>
        <dbReference type="ARBA" id="ARBA00022827"/>
    </source>
</evidence>
<proteinExistence type="inferred from homology"/>
<dbReference type="PIRSF" id="PIRSF000137">
    <property type="entry name" value="Alcohol_oxidase"/>
    <property type="match status" value="1"/>
</dbReference>
<protein>
    <submittedName>
        <fullName evidence="12">GMC oxidoreductase</fullName>
    </submittedName>
</protein>
<dbReference type="Proteomes" id="UP000076842">
    <property type="component" value="Unassembled WGS sequence"/>
</dbReference>
<evidence type="ECO:0000256" key="7">
    <source>
        <dbReference type="PIRSR" id="PIRSR000137-1"/>
    </source>
</evidence>
<evidence type="ECO:0000259" key="10">
    <source>
        <dbReference type="PROSITE" id="PS00623"/>
    </source>
</evidence>